<dbReference type="InterPro" id="IPR000422">
    <property type="entry name" value="DHBP_synthase_RibB"/>
</dbReference>
<dbReference type="PANTHER" id="PTHR21327:SF18">
    <property type="entry name" value="3,4-DIHYDROXY-2-BUTANONE 4-PHOSPHATE SYNTHASE"/>
    <property type="match status" value="1"/>
</dbReference>
<feature type="binding site" evidence="11">
    <location>
        <begin position="32"/>
        <end position="33"/>
    </location>
    <ligand>
        <name>D-ribulose 5-phosphate</name>
        <dbReference type="ChEBI" id="CHEBI:58121"/>
    </ligand>
</feature>
<dbReference type="SUPFAM" id="SSF55821">
    <property type="entry name" value="YrdC/RibB"/>
    <property type="match status" value="1"/>
</dbReference>
<protein>
    <recommendedName>
        <fullName evidence="11">3,4-dihydroxy-2-butanone 4-phosphate synthase</fullName>
        <shortName evidence="11">DHBP synthase</shortName>
        <ecNumber evidence="11">4.1.99.12</ecNumber>
    </recommendedName>
</protein>
<keyword evidence="7 11" id="KW-0479">Metal-binding</keyword>
<reference evidence="13 14" key="1">
    <citation type="submission" date="2019-07" db="EMBL/GenBank/DDBJ databases">
        <title>New species of Amycolatopsis and Streptomyces.</title>
        <authorList>
            <person name="Duangmal K."/>
            <person name="Teo W.F.A."/>
            <person name="Lipun K."/>
        </authorList>
    </citation>
    <scope>NUCLEOTIDE SEQUENCE [LARGE SCALE GENOMIC DNA]</scope>
    <source>
        <strain evidence="13 14">JCM 30562</strain>
    </source>
</reference>
<name>A0A558AJ28_9PSEU</name>
<evidence type="ECO:0000256" key="8">
    <source>
        <dbReference type="ARBA" id="ARBA00022842"/>
    </source>
</evidence>
<dbReference type="EC" id="4.1.99.12" evidence="11"/>
<dbReference type="Gene3D" id="3.40.50.10990">
    <property type="entry name" value="GTP cyclohydrolase II"/>
    <property type="match status" value="1"/>
</dbReference>
<comment type="similarity">
    <text evidence="11">Belongs to the DHBP synthase family.</text>
</comment>
<dbReference type="FunFam" id="3.90.870.10:FF:000001">
    <property type="entry name" value="Riboflavin biosynthesis protein RibBA"/>
    <property type="match status" value="1"/>
</dbReference>
<evidence type="ECO:0000256" key="1">
    <source>
        <dbReference type="ARBA" id="ARBA00000141"/>
    </source>
</evidence>
<evidence type="ECO:0000256" key="9">
    <source>
        <dbReference type="ARBA" id="ARBA00023211"/>
    </source>
</evidence>
<evidence type="ECO:0000256" key="7">
    <source>
        <dbReference type="ARBA" id="ARBA00022723"/>
    </source>
</evidence>
<dbReference type="AlphaFoldDB" id="A0A558AJ28"/>
<evidence type="ECO:0000256" key="3">
    <source>
        <dbReference type="ARBA" id="ARBA00002284"/>
    </source>
</evidence>
<feature type="binding site" evidence="11">
    <location>
        <position position="33"/>
    </location>
    <ligand>
        <name>Mg(2+)</name>
        <dbReference type="ChEBI" id="CHEBI:18420"/>
        <label>1</label>
    </ligand>
</feature>
<dbReference type="UniPathway" id="UPA00275">
    <property type="reaction ID" value="UER00399"/>
</dbReference>
<keyword evidence="6 11" id="KW-0686">Riboflavin biosynthesis</keyword>
<dbReference type="HAMAP" id="MF_00180">
    <property type="entry name" value="RibB"/>
    <property type="match status" value="1"/>
</dbReference>
<accession>A0A558AJ28</accession>
<dbReference type="InterPro" id="IPR032677">
    <property type="entry name" value="GTP_cyclohydro_II"/>
</dbReference>
<feature type="site" description="Essential for catalytic activity" evidence="11">
    <location>
        <position position="131"/>
    </location>
</feature>
<gene>
    <name evidence="11 13" type="primary">ribB</name>
    <name evidence="13" type="ORF">FNH06_06785</name>
</gene>
<evidence type="ECO:0000256" key="5">
    <source>
        <dbReference type="ARBA" id="ARBA00005520"/>
    </source>
</evidence>
<evidence type="ECO:0000259" key="12">
    <source>
        <dbReference type="Pfam" id="PF00925"/>
    </source>
</evidence>
<dbReference type="NCBIfam" id="TIGR00506">
    <property type="entry name" value="ribB"/>
    <property type="match status" value="1"/>
</dbReference>
<feature type="binding site" evidence="11">
    <location>
        <position position="33"/>
    </location>
    <ligand>
        <name>Mg(2+)</name>
        <dbReference type="ChEBI" id="CHEBI:18420"/>
        <label>2</label>
    </ligand>
</feature>
<comment type="similarity">
    <text evidence="5">In the N-terminal section; belongs to the DHBP synthase family.</text>
</comment>
<dbReference type="InterPro" id="IPR017945">
    <property type="entry name" value="DHBP_synth_RibB-like_a/b_dom"/>
</dbReference>
<feature type="domain" description="GTP cyclohydrolase II" evidence="12">
    <location>
        <begin position="213"/>
        <end position="296"/>
    </location>
</feature>
<comment type="function">
    <text evidence="3 11">Catalyzes the conversion of D-ribulose 5-phosphate to formate and 3,4-dihydroxy-2-butanone 4-phosphate.</text>
</comment>
<dbReference type="SUPFAM" id="SSF142695">
    <property type="entry name" value="RibA-like"/>
    <property type="match status" value="1"/>
</dbReference>
<evidence type="ECO:0000256" key="11">
    <source>
        <dbReference type="HAMAP-Rule" id="MF_00180"/>
    </source>
</evidence>
<dbReference type="InterPro" id="IPR036144">
    <property type="entry name" value="RibA-like_sf"/>
</dbReference>
<dbReference type="GO" id="GO:0005829">
    <property type="term" value="C:cytosol"/>
    <property type="evidence" value="ECO:0007669"/>
    <property type="project" value="TreeGrafter"/>
</dbReference>
<sequence>MTPALDFVARVETAVAEIAAGRAVVVTDDHDREDEGDLIFAAELATAGLVAFTVRHGSGVLCVAMDGDRLDALRLPPMCVRNEDPKGTAYAVSVDARQGVGTGISAADRARTLRLLADPATTPGELTRPGHVFPLRARPGGVLERRGHTEAAVELTRLAGLPEAGALCEIVHDEGTLRRGRALDEFCAEHGLHKLSVADLVRYRRRPVVAGPVRLPTPHGKFKAMVCVDEEAEHLALVLGEVAGRDDVPVHVHTECLTGDVFGARGCGCAARLDQALTEIRQAGAGVLVYLRRTGSLLGSLRGGACGRADPVVAARVLADLRVASARMLGGDSAVEAALTPSGVGRQRQTRARHRTTIDITRKDPRHAHPAHPA</sequence>
<keyword evidence="8 11" id="KW-0460">Magnesium</keyword>
<keyword evidence="10 11" id="KW-0456">Lyase</keyword>
<feature type="binding site" evidence="11">
    <location>
        <begin position="145"/>
        <end position="149"/>
    </location>
    <ligand>
        <name>D-ribulose 5-phosphate</name>
        <dbReference type="ChEBI" id="CHEBI:58121"/>
    </ligand>
</feature>
<keyword evidence="14" id="KW-1185">Reference proteome</keyword>
<comment type="pathway">
    <text evidence="4 11">Cofactor biosynthesis; riboflavin biosynthesis; 2-hydroxy-3-oxobutyl phosphate from D-ribulose 5-phosphate: step 1/1.</text>
</comment>
<dbReference type="RefSeq" id="WP_144635319.1">
    <property type="nucleotide sequence ID" value="NZ_BNAX01000016.1"/>
</dbReference>
<dbReference type="Pfam" id="PF00926">
    <property type="entry name" value="DHBP_synthase"/>
    <property type="match status" value="1"/>
</dbReference>
<feature type="site" description="Essential for catalytic activity" evidence="11">
    <location>
        <position position="169"/>
    </location>
</feature>
<comment type="caution">
    <text evidence="13">The sequence shown here is derived from an EMBL/GenBank/DDBJ whole genome shotgun (WGS) entry which is preliminary data.</text>
</comment>
<keyword evidence="9 11" id="KW-0464">Manganese</keyword>
<dbReference type="GO" id="GO:0003935">
    <property type="term" value="F:GTP cyclohydrolase II activity"/>
    <property type="evidence" value="ECO:0007669"/>
    <property type="project" value="TreeGrafter"/>
</dbReference>
<dbReference type="Pfam" id="PF00925">
    <property type="entry name" value="GTP_cyclohydro2"/>
    <property type="match status" value="1"/>
</dbReference>
<feature type="binding site" evidence="11">
    <location>
        <position position="37"/>
    </location>
    <ligand>
        <name>D-ribulose 5-phosphate</name>
        <dbReference type="ChEBI" id="CHEBI:58121"/>
    </ligand>
</feature>
<dbReference type="Proteomes" id="UP000318578">
    <property type="component" value="Unassembled WGS sequence"/>
</dbReference>
<evidence type="ECO:0000256" key="10">
    <source>
        <dbReference type="ARBA" id="ARBA00023239"/>
    </source>
</evidence>
<comment type="cofactor">
    <cofactor evidence="11">
        <name>Mg(2+)</name>
        <dbReference type="ChEBI" id="CHEBI:18420"/>
    </cofactor>
    <cofactor evidence="11">
        <name>Mn(2+)</name>
        <dbReference type="ChEBI" id="CHEBI:29035"/>
    </cofactor>
    <text evidence="11">Binds 2 divalent metal cations per subunit. Magnesium or manganese.</text>
</comment>
<dbReference type="EMBL" id="VJZA01000007">
    <property type="protein sequence ID" value="TVT24270.1"/>
    <property type="molecule type" value="Genomic_DNA"/>
</dbReference>
<dbReference type="GO" id="GO:0009231">
    <property type="term" value="P:riboflavin biosynthetic process"/>
    <property type="evidence" value="ECO:0007669"/>
    <property type="project" value="UniProtKB-UniRule"/>
</dbReference>
<comment type="catalytic activity">
    <reaction evidence="1 11">
        <text>D-ribulose 5-phosphate = (2S)-2-hydroxy-3-oxobutyl phosphate + formate + H(+)</text>
        <dbReference type="Rhea" id="RHEA:18457"/>
        <dbReference type="ChEBI" id="CHEBI:15378"/>
        <dbReference type="ChEBI" id="CHEBI:15740"/>
        <dbReference type="ChEBI" id="CHEBI:58121"/>
        <dbReference type="ChEBI" id="CHEBI:58830"/>
        <dbReference type="EC" id="4.1.99.12"/>
    </reaction>
</comment>
<dbReference type="OrthoDB" id="9793111at2"/>
<dbReference type="Gene3D" id="3.90.870.10">
    <property type="entry name" value="DHBP synthase"/>
    <property type="match status" value="1"/>
</dbReference>
<comment type="cofactor">
    <cofactor evidence="2">
        <name>Mn(2+)</name>
        <dbReference type="ChEBI" id="CHEBI:29035"/>
    </cofactor>
</comment>
<dbReference type="GO" id="GO:0030145">
    <property type="term" value="F:manganese ion binding"/>
    <property type="evidence" value="ECO:0007669"/>
    <property type="project" value="UniProtKB-UniRule"/>
</dbReference>
<proteinExistence type="inferred from homology"/>
<evidence type="ECO:0000313" key="13">
    <source>
        <dbReference type="EMBL" id="TVT24270.1"/>
    </source>
</evidence>
<feature type="binding site" evidence="11">
    <location>
        <position position="148"/>
    </location>
    <ligand>
        <name>Mg(2+)</name>
        <dbReference type="ChEBI" id="CHEBI:18420"/>
        <label>2</label>
    </ligand>
</feature>
<organism evidence="13 14">
    <name type="scientific">Amycolatopsis acidiphila</name>
    <dbReference type="NCBI Taxonomy" id="715473"/>
    <lineage>
        <taxon>Bacteria</taxon>
        <taxon>Bacillati</taxon>
        <taxon>Actinomycetota</taxon>
        <taxon>Actinomycetes</taxon>
        <taxon>Pseudonocardiales</taxon>
        <taxon>Pseudonocardiaceae</taxon>
        <taxon>Amycolatopsis</taxon>
    </lineage>
</organism>
<dbReference type="GO" id="GO:0008686">
    <property type="term" value="F:3,4-dihydroxy-2-butanone-4-phosphate synthase activity"/>
    <property type="evidence" value="ECO:0007669"/>
    <property type="project" value="UniProtKB-UniRule"/>
</dbReference>
<comment type="subunit">
    <text evidence="11">Homodimer.</text>
</comment>
<evidence type="ECO:0000313" key="14">
    <source>
        <dbReference type="Proteomes" id="UP000318578"/>
    </source>
</evidence>
<dbReference type="PANTHER" id="PTHR21327">
    <property type="entry name" value="GTP CYCLOHYDROLASE II-RELATED"/>
    <property type="match status" value="1"/>
</dbReference>
<evidence type="ECO:0000256" key="6">
    <source>
        <dbReference type="ARBA" id="ARBA00022619"/>
    </source>
</evidence>
<evidence type="ECO:0000256" key="4">
    <source>
        <dbReference type="ARBA" id="ARBA00004904"/>
    </source>
</evidence>
<dbReference type="GO" id="GO:0000287">
    <property type="term" value="F:magnesium ion binding"/>
    <property type="evidence" value="ECO:0007669"/>
    <property type="project" value="UniProtKB-UniRule"/>
</dbReference>
<evidence type="ECO:0000256" key="2">
    <source>
        <dbReference type="ARBA" id="ARBA00001936"/>
    </source>
</evidence>